<accession>A0A813DXN9</accession>
<dbReference type="Pfam" id="PF00650">
    <property type="entry name" value="CRAL_TRIO"/>
    <property type="match status" value="1"/>
</dbReference>
<dbReference type="OrthoDB" id="75724at2759"/>
<feature type="domain" description="CRAL-TRIO" evidence="1">
    <location>
        <begin position="59"/>
        <end position="179"/>
    </location>
</feature>
<dbReference type="EMBL" id="CAJNNV010004145">
    <property type="protein sequence ID" value="CAE8590228.1"/>
    <property type="molecule type" value="Genomic_DNA"/>
</dbReference>
<evidence type="ECO:0000313" key="3">
    <source>
        <dbReference type="Proteomes" id="UP000654075"/>
    </source>
</evidence>
<protein>
    <recommendedName>
        <fullName evidence="1">CRAL-TRIO domain-containing protein</fullName>
    </recommendedName>
</protein>
<evidence type="ECO:0000259" key="1">
    <source>
        <dbReference type="Pfam" id="PF00650"/>
    </source>
</evidence>
<dbReference type="PANTHER" id="PTHR45824">
    <property type="entry name" value="GH16843P"/>
    <property type="match status" value="1"/>
</dbReference>
<dbReference type="InterPro" id="IPR036865">
    <property type="entry name" value="CRAL-TRIO_dom_sf"/>
</dbReference>
<dbReference type="Gene3D" id="3.40.525.10">
    <property type="entry name" value="CRAL-TRIO lipid binding domain"/>
    <property type="match status" value="1"/>
</dbReference>
<dbReference type="InterPro" id="IPR052578">
    <property type="entry name" value="PI_Transfer_CRAL-TRIO"/>
</dbReference>
<dbReference type="Proteomes" id="UP000654075">
    <property type="component" value="Unassembled WGS sequence"/>
</dbReference>
<feature type="non-terminal residue" evidence="2">
    <location>
        <position position="236"/>
    </location>
</feature>
<evidence type="ECO:0000313" key="2">
    <source>
        <dbReference type="EMBL" id="CAE8590228.1"/>
    </source>
</evidence>
<organism evidence="2 3">
    <name type="scientific">Polarella glacialis</name>
    <name type="common">Dinoflagellate</name>
    <dbReference type="NCBI Taxonomy" id="89957"/>
    <lineage>
        <taxon>Eukaryota</taxon>
        <taxon>Sar</taxon>
        <taxon>Alveolata</taxon>
        <taxon>Dinophyceae</taxon>
        <taxon>Suessiales</taxon>
        <taxon>Suessiaceae</taxon>
        <taxon>Polarella</taxon>
    </lineage>
</organism>
<sequence length="236" mass="26724">EFPELEEWTNIETVRRMLRASGGNHEQSIRMLAKAIETRVHERDLFRAMKCKVACDMRIIGRDNMNRPTIYLCARSQTEPIRDMIPQVFLAFEAASKLAQADGQSILIADMHRFSPMMNADPFAIKDLAECFGVVYADRLNFIMMVDFSFIAQGVWTLCKAVLSERTQKKICFVSEAKARAMCEEKIGGPTCERILSAFDINRDTSATDEEREAHAHRTAICDVPLGVLRPADEVS</sequence>
<dbReference type="GO" id="GO:0008526">
    <property type="term" value="F:phosphatidylinositol transfer activity"/>
    <property type="evidence" value="ECO:0007669"/>
    <property type="project" value="TreeGrafter"/>
</dbReference>
<dbReference type="PANTHER" id="PTHR45824:SF29">
    <property type="entry name" value="GH16843P"/>
    <property type="match status" value="1"/>
</dbReference>
<name>A0A813DXN9_POLGL</name>
<reference evidence="2" key="1">
    <citation type="submission" date="2021-02" db="EMBL/GenBank/DDBJ databases">
        <authorList>
            <person name="Dougan E. K."/>
            <person name="Rhodes N."/>
            <person name="Thang M."/>
            <person name="Chan C."/>
        </authorList>
    </citation>
    <scope>NUCLEOTIDE SEQUENCE</scope>
</reference>
<dbReference type="SUPFAM" id="SSF52087">
    <property type="entry name" value="CRAL/TRIO domain"/>
    <property type="match status" value="1"/>
</dbReference>
<proteinExistence type="predicted"/>
<gene>
    <name evidence="2" type="ORF">PGLA1383_LOCUS8952</name>
</gene>
<dbReference type="AlphaFoldDB" id="A0A813DXN9"/>
<dbReference type="CDD" id="cd00170">
    <property type="entry name" value="SEC14"/>
    <property type="match status" value="1"/>
</dbReference>
<comment type="caution">
    <text evidence="2">The sequence shown here is derived from an EMBL/GenBank/DDBJ whole genome shotgun (WGS) entry which is preliminary data.</text>
</comment>
<dbReference type="InterPro" id="IPR001251">
    <property type="entry name" value="CRAL-TRIO_dom"/>
</dbReference>
<keyword evidence="3" id="KW-1185">Reference proteome</keyword>